<evidence type="ECO:0000259" key="1">
    <source>
        <dbReference type="Pfam" id="PF01425"/>
    </source>
</evidence>
<sequence length="480" mass="48761">MSRPRLLAGPLPGGDPVFGRPIADLRAAMAAGSLSAVDLVRGYLARIAAHDRAGPALNAVLALNEQALDEAARRDAERQRGAALGPLHGIPILFKDNIDTAGMLTTAGSLALASRRPPQDAEVVRRLREAGAVVLGKTTLHELACGITNVSSLSGRTRNAYDAARVPGGSSGGSAVAVASGFAAAAVGSDTSGSIRIPAAFNQVLGLRPTAGRCSTAGVVPLSPSLDTVGPMARTIDDLARLWSAMADPERAPADGRRPGDGWRVGELAALFGAAPGEADVSAHARAVLGRWGGADASVLPVDMALDDARLIDANVTAYEFRDALEACLRGAGLAVRSLADILDGGYPHPEVQAILRQREALRDPDGSGRRAALERAGGLRAEVLNAMAAAGLDVLAYPSARRGPALLGDPQGGGNGLLAAVTGLPALSVPAGFTKAGVPVGLELLGPPGSEALLLRAGASLLRAVQPEINPRPRPGLPG</sequence>
<dbReference type="OrthoDB" id="9811471at2"/>
<organism evidence="2 3">
    <name type="scientific">Achromobacter veterisilvae</name>
    <dbReference type="NCBI Taxonomy" id="2069367"/>
    <lineage>
        <taxon>Bacteria</taxon>
        <taxon>Pseudomonadati</taxon>
        <taxon>Pseudomonadota</taxon>
        <taxon>Betaproteobacteria</taxon>
        <taxon>Burkholderiales</taxon>
        <taxon>Alcaligenaceae</taxon>
        <taxon>Achromobacter</taxon>
    </lineage>
</organism>
<dbReference type="RefSeq" id="WP_129241350.1">
    <property type="nucleotide sequence ID" value="NZ_UFQC01000012.1"/>
</dbReference>
<proteinExistence type="predicted"/>
<dbReference type="InterPro" id="IPR023631">
    <property type="entry name" value="Amidase_dom"/>
</dbReference>
<dbReference type="Proteomes" id="UP000289465">
    <property type="component" value="Unassembled WGS sequence"/>
</dbReference>
<accession>A0A446CI59</accession>
<dbReference type="Pfam" id="PF01425">
    <property type="entry name" value="Amidase"/>
    <property type="match status" value="1"/>
</dbReference>
<dbReference type="EC" id="3.5.1.86" evidence="2"/>
<evidence type="ECO:0000313" key="3">
    <source>
        <dbReference type="Proteomes" id="UP000289465"/>
    </source>
</evidence>
<dbReference type="EMBL" id="UFQC01000012">
    <property type="protein sequence ID" value="SSW67607.1"/>
    <property type="molecule type" value="Genomic_DNA"/>
</dbReference>
<name>A0A446CI59_9BURK</name>
<feature type="domain" description="Amidase" evidence="1">
    <location>
        <begin position="38"/>
        <end position="456"/>
    </location>
</feature>
<dbReference type="PANTHER" id="PTHR42678:SF34">
    <property type="entry name" value="OS04G0183300 PROTEIN"/>
    <property type="match status" value="1"/>
</dbReference>
<dbReference type="InterPro" id="IPR036928">
    <property type="entry name" value="AS_sf"/>
</dbReference>
<dbReference type="Gene3D" id="3.90.1300.10">
    <property type="entry name" value="Amidase signature (AS) domain"/>
    <property type="match status" value="1"/>
</dbReference>
<evidence type="ECO:0000313" key="2">
    <source>
        <dbReference type="EMBL" id="SSW67607.1"/>
    </source>
</evidence>
<keyword evidence="2" id="KW-0378">Hydrolase</keyword>
<protein>
    <submittedName>
        <fullName evidence="2">Mandelamide hydrolase</fullName>
        <ecNumber evidence="2">3.5.1.86</ecNumber>
    </submittedName>
</protein>
<reference evidence="2 3" key="1">
    <citation type="submission" date="2018-07" db="EMBL/GenBank/DDBJ databases">
        <authorList>
            <person name="Peeters C."/>
        </authorList>
    </citation>
    <scope>NUCLEOTIDE SEQUENCE [LARGE SCALE GENOMIC DNA]</scope>
    <source>
        <strain evidence="2 3">LMG 30378</strain>
    </source>
</reference>
<dbReference type="GO" id="GO:0050537">
    <property type="term" value="F:mandelamide amidase activity"/>
    <property type="evidence" value="ECO:0007669"/>
    <property type="project" value="UniProtKB-EC"/>
</dbReference>
<dbReference type="PANTHER" id="PTHR42678">
    <property type="entry name" value="AMIDASE"/>
    <property type="match status" value="1"/>
</dbReference>
<dbReference type="SUPFAM" id="SSF75304">
    <property type="entry name" value="Amidase signature (AS) enzymes"/>
    <property type="match status" value="1"/>
</dbReference>
<dbReference type="AlphaFoldDB" id="A0A446CI59"/>
<gene>
    <name evidence="2" type="primary">mdlY_1</name>
    <name evidence="2" type="ORF">AVE30378_02644</name>
</gene>